<feature type="region of interest" description="Disordered" evidence="1">
    <location>
        <begin position="67"/>
        <end position="99"/>
    </location>
</feature>
<proteinExistence type="predicted"/>
<feature type="compositionally biased region" description="Low complexity" evidence="1">
    <location>
        <begin position="386"/>
        <end position="395"/>
    </location>
</feature>
<evidence type="ECO:0000259" key="2">
    <source>
        <dbReference type="PROSITE" id="PS01186"/>
    </source>
</evidence>
<keyword evidence="4" id="KW-1185">Reference proteome</keyword>
<organism evidence="3 4">
    <name type="scientific">Elysia crispata</name>
    <name type="common">lettuce slug</name>
    <dbReference type="NCBI Taxonomy" id="231223"/>
    <lineage>
        <taxon>Eukaryota</taxon>
        <taxon>Metazoa</taxon>
        <taxon>Spiralia</taxon>
        <taxon>Lophotrochozoa</taxon>
        <taxon>Mollusca</taxon>
        <taxon>Gastropoda</taxon>
        <taxon>Heterobranchia</taxon>
        <taxon>Euthyneura</taxon>
        <taxon>Panpulmonata</taxon>
        <taxon>Sacoglossa</taxon>
        <taxon>Placobranchoidea</taxon>
        <taxon>Plakobranchidae</taxon>
        <taxon>Elysia</taxon>
    </lineage>
</organism>
<gene>
    <name evidence="3" type="ORF">RRG08_054102</name>
</gene>
<dbReference type="InterPro" id="IPR000742">
    <property type="entry name" value="EGF"/>
</dbReference>
<dbReference type="AlphaFoldDB" id="A0AAE1DDV1"/>
<evidence type="ECO:0000313" key="4">
    <source>
        <dbReference type="Proteomes" id="UP001283361"/>
    </source>
</evidence>
<dbReference type="PROSITE" id="PS01186">
    <property type="entry name" value="EGF_2"/>
    <property type="match status" value="1"/>
</dbReference>
<sequence length="621" mass="67226">MTEKLGCRVLILSQLSPPGLIELQLTRAEHVKPGRDAYKLCDTRDHDGEADGLPDTTTAVVKTKVVANTARKSPPRRQQHHPPFQPGRPPECGGRGRKRGGVNILNPLRKTLKNFPQDLQDVGRRAESPGLFFLTLELVPTILLFLCERLFSFCRCLSGKYLCTIFKQDKGASWTWATHSTRVGSSRMVIWPALFLVSGLVYLPTASAQTLTTSSKPSGPLCGNANPATQCSVSATCTLTGVCQCPAGYYGNGDFHCYPEARSRSQVTGPGNTLLTLANTSADLLWPCRSRFTEVKTTRTSDGNTCHFQVFALNKIIGGRVTSAGIEVHFQVEGDSTIPNGIGIRKEGIADHGVFTFAEWGRDAFELEEAVTENDPNFSPDTLYTDNDGSGSGDSPSATFIDDGEDDSDDWGAPEQLGIGSGQVVAAKLDDDNFAVVDVPDCGVDIRFRPPNTQASQQTQSHGIAVSVDERNTPVFPDSDTYLSESPTSNSLATQAFQNGQSNTLEALHRAMMYGAKQPSSSLGEECIKTSYIYRSSCTSHSDRIQALASCSFFLSDNSLVGCMDTETDGTGHHSLNAFRLCLWSTCSLDSKVCLLLKAKVEARGCMAYTPDSFQSMPCSV</sequence>
<dbReference type="EMBL" id="JAWDGP010004172">
    <property type="protein sequence ID" value="KAK3767054.1"/>
    <property type="molecule type" value="Genomic_DNA"/>
</dbReference>
<feature type="domain" description="EGF-like" evidence="2">
    <location>
        <begin position="243"/>
        <end position="257"/>
    </location>
</feature>
<dbReference type="Proteomes" id="UP001283361">
    <property type="component" value="Unassembled WGS sequence"/>
</dbReference>
<reference evidence="3" key="1">
    <citation type="journal article" date="2023" name="G3 (Bethesda)">
        <title>A reference genome for the long-term kleptoplast-retaining sea slug Elysia crispata morphotype clarki.</title>
        <authorList>
            <person name="Eastman K.E."/>
            <person name="Pendleton A.L."/>
            <person name="Shaikh M.A."/>
            <person name="Suttiyut T."/>
            <person name="Ogas R."/>
            <person name="Tomko P."/>
            <person name="Gavelis G."/>
            <person name="Widhalm J.R."/>
            <person name="Wisecaver J.H."/>
        </authorList>
    </citation>
    <scope>NUCLEOTIDE SEQUENCE</scope>
    <source>
        <strain evidence="3">ECLA1</strain>
    </source>
</reference>
<accession>A0AAE1DDV1</accession>
<feature type="compositionally biased region" description="Polar residues" evidence="1">
    <location>
        <begin position="374"/>
        <end position="385"/>
    </location>
</feature>
<evidence type="ECO:0000256" key="1">
    <source>
        <dbReference type="SAM" id="MobiDB-lite"/>
    </source>
</evidence>
<name>A0AAE1DDV1_9GAST</name>
<protein>
    <recommendedName>
        <fullName evidence="2">EGF-like domain-containing protein</fullName>
    </recommendedName>
</protein>
<comment type="caution">
    <text evidence="3">The sequence shown here is derived from an EMBL/GenBank/DDBJ whole genome shotgun (WGS) entry which is preliminary data.</text>
</comment>
<feature type="region of interest" description="Disordered" evidence="1">
    <location>
        <begin position="371"/>
        <end position="417"/>
    </location>
</feature>
<evidence type="ECO:0000313" key="3">
    <source>
        <dbReference type="EMBL" id="KAK3767054.1"/>
    </source>
</evidence>
<feature type="compositionally biased region" description="Acidic residues" evidence="1">
    <location>
        <begin position="402"/>
        <end position="412"/>
    </location>
</feature>